<organism evidence="2 3">
    <name type="scientific">Gluconobacter potus</name>
    <dbReference type="NCBI Taxonomy" id="2724927"/>
    <lineage>
        <taxon>Bacteria</taxon>
        <taxon>Pseudomonadati</taxon>
        <taxon>Pseudomonadota</taxon>
        <taxon>Alphaproteobacteria</taxon>
        <taxon>Acetobacterales</taxon>
        <taxon>Acetobacteraceae</taxon>
        <taxon>Gluconobacter</taxon>
    </lineage>
</organism>
<keyword evidence="3" id="KW-1185">Reference proteome</keyword>
<comment type="caution">
    <text evidence="2">The sequence shown here is derived from an EMBL/GenBank/DDBJ whole genome shotgun (WGS) entry which is preliminary data.</text>
</comment>
<gene>
    <name evidence="2" type="ORF">HKD31_12905</name>
</gene>
<accession>A0ABR9YPV2</accession>
<evidence type="ECO:0000259" key="1">
    <source>
        <dbReference type="Pfam" id="PF03869"/>
    </source>
</evidence>
<proteinExistence type="predicted"/>
<protein>
    <submittedName>
        <fullName evidence="2">Arc family DNA-binding protein</fullName>
    </submittedName>
</protein>
<evidence type="ECO:0000313" key="2">
    <source>
        <dbReference type="EMBL" id="MBF0883633.1"/>
    </source>
</evidence>
<dbReference type="GO" id="GO:0003677">
    <property type="term" value="F:DNA binding"/>
    <property type="evidence" value="ECO:0007669"/>
    <property type="project" value="UniProtKB-KW"/>
</dbReference>
<dbReference type="InterPro" id="IPR010985">
    <property type="entry name" value="Ribbon_hlx_hlx"/>
</dbReference>
<name>A0ABR9YPV2_9PROT</name>
<dbReference type="InterPro" id="IPR013321">
    <property type="entry name" value="Arc_rbn_hlx_hlx"/>
</dbReference>
<dbReference type="RefSeq" id="WP_194265434.1">
    <property type="nucleotide sequence ID" value="NZ_JABCQF010000011.1"/>
</dbReference>
<keyword evidence="2" id="KW-0238">DNA-binding</keyword>
<dbReference type="SUPFAM" id="SSF47598">
    <property type="entry name" value="Ribbon-helix-helix"/>
    <property type="match status" value="1"/>
</dbReference>
<dbReference type="Proteomes" id="UP000644588">
    <property type="component" value="Unassembled WGS sequence"/>
</dbReference>
<dbReference type="EMBL" id="JABCQF010000011">
    <property type="protein sequence ID" value="MBF0883633.1"/>
    <property type="molecule type" value="Genomic_DNA"/>
</dbReference>
<reference evidence="2" key="2">
    <citation type="submission" date="2020-11" db="EMBL/GenBank/DDBJ databases">
        <title>Description of novel Gluconobacter species.</title>
        <authorList>
            <person name="Cleenwerck I."/>
            <person name="Cnockaert M."/>
            <person name="Borremans W."/>
            <person name="Wieme A.D."/>
            <person name="De Vuyst L."/>
            <person name="Vandamme P."/>
        </authorList>
    </citation>
    <scope>NUCLEOTIDE SEQUENCE</scope>
    <source>
        <strain evidence="2">R-71646</strain>
    </source>
</reference>
<dbReference type="Pfam" id="PF03869">
    <property type="entry name" value="Arc"/>
    <property type="match status" value="1"/>
</dbReference>
<sequence>MSDESRSTFTLRTSRELLDRLKAAAEEHSHSMNAEIVQRLNWTLEGGRSGFDLQSPNFVFGLIRGGVENPPEEAIEITVNPEEADLIAMYRSMSYEAKRAVYSMSDIVADKTASINDKMTDEIDSWGASRDLTRPEAIRRLIQKGLKSDKSP</sequence>
<reference evidence="2" key="1">
    <citation type="submission" date="2020-04" db="EMBL/GenBank/DDBJ databases">
        <authorList>
            <person name="Sombolestani A."/>
        </authorList>
    </citation>
    <scope>NUCLEOTIDE SEQUENCE</scope>
    <source>
        <strain evidence="2">R-71646</strain>
    </source>
</reference>
<dbReference type="InterPro" id="IPR005569">
    <property type="entry name" value="Arc_DNA-bd_dom"/>
</dbReference>
<feature type="domain" description="Arc-like DNA binding" evidence="1">
    <location>
        <begin position="8"/>
        <end position="41"/>
    </location>
</feature>
<evidence type="ECO:0000313" key="3">
    <source>
        <dbReference type="Proteomes" id="UP000644588"/>
    </source>
</evidence>
<dbReference type="Gene3D" id="1.10.1220.10">
    <property type="entry name" value="Met repressor-like"/>
    <property type="match status" value="1"/>
</dbReference>